<sequence>MRSPRTRTAGKGKAGTLGKIMLYAPIALEVANLIRQNQKKKQGKYVKARKRDKAFDFALDQANRLFGKKKPAKRRWF</sequence>
<dbReference type="RefSeq" id="WP_380075331.1">
    <property type="nucleotide sequence ID" value="NZ_JBHRZF010000001.1"/>
</dbReference>
<dbReference type="Proteomes" id="UP001595748">
    <property type="component" value="Unassembled WGS sequence"/>
</dbReference>
<evidence type="ECO:0000313" key="2">
    <source>
        <dbReference type="Proteomes" id="UP001595748"/>
    </source>
</evidence>
<accession>A0ABV8A1C7</accession>
<gene>
    <name evidence="1" type="ORF">ACFOPQ_00035</name>
</gene>
<evidence type="ECO:0000313" key="1">
    <source>
        <dbReference type="EMBL" id="MFC3859161.1"/>
    </source>
</evidence>
<name>A0ABV8A1C7_9DEIO</name>
<dbReference type="EMBL" id="JBHRZF010000001">
    <property type="protein sequence ID" value="MFC3859161.1"/>
    <property type="molecule type" value="Genomic_DNA"/>
</dbReference>
<protein>
    <submittedName>
        <fullName evidence="1">Uncharacterized protein</fullName>
    </submittedName>
</protein>
<organism evidence="1 2">
    <name type="scientific">Deinococcus antarcticus</name>
    <dbReference type="NCBI Taxonomy" id="1298767"/>
    <lineage>
        <taxon>Bacteria</taxon>
        <taxon>Thermotogati</taxon>
        <taxon>Deinococcota</taxon>
        <taxon>Deinococci</taxon>
        <taxon>Deinococcales</taxon>
        <taxon>Deinococcaceae</taxon>
        <taxon>Deinococcus</taxon>
    </lineage>
</organism>
<reference evidence="2" key="1">
    <citation type="journal article" date="2019" name="Int. J. Syst. Evol. Microbiol.">
        <title>The Global Catalogue of Microorganisms (GCM) 10K type strain sequencing project: providing services to taxonomists for standard genome sequencing and annotation.</title>
        <authorList>
            <consortium name="The Broad Institute Genomics Platform"/>
            <consortium name="The Broad Institute Genome Sequencing Center for Infectious Disease"/>
            <person name="Wu L."/>
            <person name="Ma J."/>
        </authorList>
    </citation>
    <scope>NUCLEOTIDE SEQUENCE [LARGE SCALE GENOMIC DNA]</scope>
    <source>
        <strain evidence="2">CCTCC AB 2013263</strain>
    </source>
</reference>
<proteinExistence type="predicted"/>
<keyword evidence="2" id="KW-1185">Reference proteome</keyword>
<comment type="caution">
    <text evidence="1">The sequence shown here is derived from an EMBL/GenBank/DDBJ whole genome shotgun (WGS) entry which is preliminary data.</text>
</comment>